<dbReference type="GeneID" id="94424644"/>
<sequence>MNFSLFSSGTPQVVRWGQLLAFTVLVTAESGLSLTLSVGDRSPPNIQAQTETSRPTSLLGSEYIRQNELLSPLFEDGSYDYLLECLSWRRLGSDASPRQFCRRFPAHLQLLCLKSAAGVLGALAAVLPSRVHVALKKMALPPEHPLFHVAREAATGTVSAARLDHDFLVKFVTQNDKASAGMGSGTKGTRSCMFEESCRRVTVEEERSNHEQIKLESVVRPPVADLMQVGFLVYMIDSRECRRREWEDRSSVIVKRPDGSSVRLPRGQLGRWLLARSIGSVFGIHDRMSGEVCESGRNLSGGKHRISCDLVQQYLVLRAAIEGVRNAYADGDVAGARRKLQLFQADLSSMEPPSSLTLERANAGVVHTAAAVAFYGKFVGTSACPFL</sequence>
<name>A0A2C6LDI9_9APIC</name>
<proteinExistence type="predicted"/>
<evidence type="ECO:0000313" key="2">
    <source>
        <dbReference type="Proteomes" id="UP000221165"/>
    </source>
</evidence>
<dbReference type="Proteomes" id="UP000221165">
    <property type="component" value="Unassembled WGS sequence"/>
</dbReference>
<reference evidence="1 2" key="1">
    <citation type="journal article" date="2017" name="Int. J. Parasitol.">
        <title>The genome of the protozoan parasite Cystoisospora suis and a reverse vaccinology approach to identify vaccine candidates.</title>
        <authorList>
            <person name="Palmieri N."/>
            <person name="Shrestha A."/>
            <person name="Ruttkowski B."/>
            <person name="Beck T."/>
            <person name="Vogl C."/>
            <person name="Tomley F."/>
            <person name="Blake D.P."/>
            <person name="Joachim A."/>
        </authorList>
    </citation>
    <scope>NUCLEOTIDE SEQUENCE [LARGE SCALE GENOMIC DNA]</scope>
    <source>
        <strain evidence="1 2">Wien I</strain>
    </source>
</reference>
<protein>
    <submittedName>
        <fullName evidence="1">Uncharacterized protein</fullName>
    </submittedName>
</protein>
<comment type="caution">
    <text evidence="1">The sequence shown here is derived from an EMBL/GenBank/DDBJ whole genome shotgun (WGS) entry which is preliminary data.</text>
</comment>
<dbReference type="VEuPathDB" id="ToxoDB:CSUI_001227"/>
<dbReference type="RefSeq" id="XP_067926595.1">
    <property type="nucleotide sequence ID" value="XM_068061433.1"/>
</dbReference>
<gene>
    <name evidence="1" type="ORF">CSUI_001227</name>
</gene>
<keyword evidence="2" id="KW-1185">Reference proteome</keyword>
<dbReference type="EMBL" id="MIGC01000482">
    <property type="protein sequence ID" value="PHJ24923.1"/>
    <property type="molecule type" value="Genomic_DNA"/>
</dbReference>
<organism evidence="1 2">
    <name type="scientific">Cystoisospora suis</name>
    <dbReference type="NCBI Taxonomy" id="483139"/>
    <lineage>
        <taxon>Eukaryota</taxon>
        <taxon>Sar</taxon>
        <taxon>Alveolata</taxon>
        <taxon>Apicomplexa</taxon>
        <taxon>Conoidasida</taxon>
        <taxon>Coccidia</taxon>
        <taxon>Eucoccidiorida</taxon>
        <taxon>Eimeriorina</taxon>
        <taxon>Sarcocystidae</taxon>
        <taxon>Cystoisospora</taxon>
    </lineage>
</organism>
<accession>A0A2C6LDI9</accession>
<evidence type="ECO:0000313" key="1">
    <source>
        <dbReference type="EMBL" id="PHJ24923.1"/>
    </source>
</evidence>
<dbReference type="AlphaFoldDB" id="A0A2C6LDI9"/>